<comment type="caution">
    <text evidence="1">The sequence shown here is derived from an EMBL/GenBank/DDBJ whole genome shotgun (WGS) entry which is preliminary data.</text>
</comment>
<evidence type="ECO:0000313" key="2">
    <source>
        <dbReference type="Proteomes" id="UP000724584"/>
    </source>
</evidence>
<dbReference type="Proteomes" id="UP000724584">
    <property type="component" value="Unassembled WGS sequence"/>
</dbReference>
<dbReference type="EMBL" id="JAGIZQ010000002">
    <property type="protein sequence ID" value="KAH6640558.1"/>
    <property type="molecule type" value="Genomic_DNA"/>
</dbReference>
<name>A0ACB7PG21_9PEZI</name>
<proteinExistence type="predicted"/>
<gene>
    <name evidence="1" type="ORF">F5144DRAFT_100340</name>
</gene>
<keyword evidence="2" id="KW-1185">Reference proteome</keyword>
<accession>A0ACB7PG21</accession>
<reference evidence="1 2" key="1">
    <citation type="journal article" date="2021" name="Nat. Commun.">
        <title>Genetic determinants of endophytism in the Arabidopsis root mycobiome.</title>
        <authorList>
            <person name="Mesny F."/>
            <person name="Miyauchi S."/>
            <person name="Thiergart T."/>
            <person name="Pickel B."/>
            <person name="Atanasova L."/>
            <person name="Karlsson M."/>
            <person name="Huettel B."/>
            <person name="Barry K.W."/>
            <person name="Haridas S."/>
            <person name="Chen C."/>
            <person name="Bauer D."/>
            <person name="Andreopoulos W."/>
            <person name="Pangilinan J."/>
            <person name="LaButti K."/>
            <person name="Riley R."/>
            <person name="Lipzen A."/>
            <person name="Clum A."/>
            <person name="Drula E."/>
            <person name="Henrissat B."/>
            <person name="Kohler A."/>
            <person name="Grigoriev I.V."/>
            <person name="Martin F.M."/>
            <person name="Hacquard S."/>
        </authorList>
    </citation>
    <scope>NUCLEOTIDE SEQUENCE [LARGE SCALE GENOMIC DNA]</scope>
    <source>
        <strain evidence="1 2">MPI-SDFR-AT-0079</strain>
    </source>
</reference>
<evidence type="ECO:0000313" key="1">
    <source>
        <dbReference type="EMBL" id="KAH6640558.1"/>
    </source>
</evidence>
<sequence length="121" mass="13080">MARRWHCNCPSLVHAGLLALFAHTCSLPPPNHQQHPSAYCFRQVSGELDQSHRMPGSQGVAKSPGSAPSRPPASVSLFVGRGIPRACLCLRPSVLPSSTNTMMRVTAVLAHFLYRHGSDDP</sequence>
<protein>
    <submittedName>
        <fullName evidence="1">Uncharacterized protein</fullName>
    </submittedName>
</protein>
<organism evidence="1 2">
    <name type="scientific">Chaetomium tenue</name>
    <dbReference type="NCBI Taxonomy" id="1854479"/>
    <lineage>
        <taxon>Eukaryota</taxon>
        <taxon>Fungi</taxon>
        <taxon>Dikarya</taxon>
        <taxon>Ascomycota</taxon>
        <taxon>Pezizomycotina</taxon>
        <taxon>Sordariomycetes</taxon>
        <taxon>Sordariomycetidae</taxon>
        <taxon>Sordariales</taxon>
        <taxon>Chaetomiaceae</taxon>
        <taxon>Chaetomium</taxon>
    </lineage>
</organism>